<reference evidence="1" key="1">
    <citation type="submission" date="2021-10" db="EMBL/GenBank/DDBJ databases">
        <title>The complete genome sequence of Leeia sp. TBRC 13508.</title>
        <authorList>
            <person name="Charoenyingcharoen P."/>
            <person name="Yukphan P."/>
        </authorList>
    </citation>
    <scope>NUCLEOTIDE SEQUENCE</scope>
    <source>
        <strain evidence="1">TBRC 13508</strain>
    </source>
</reference>
<accession>A0ABS8D8G0</accession>
<dbReference type="RefSeq" id="WP_227181114.1">
    <property type="nucleotide sequence ID" value="NZ_JAJBZT010000006.1"/>
</dbReference>
<name>A0ABS8D8G0_9NEIS</name>
<sequence>MIRGLQFGHRYHGWVKAGQLHLADGSTRPHVQPTNGWVTVFKKPGQPAYSGSDGLLDYALISGGKLLYGKELNLPNYGAESAANCWLMASDDGNWLIAAYPQSKKLYYRQFGNLSQTDTPIDGWLSLPGYPYQYNAVREASFDGRSIVFYYGLTPRTFYTATLSTDGWLMTLSAPIRMVPDSLPEILGAANTGSMPAAGVYPYLKLVCYLGLSQVGVPMFAFVHGMASYETNTSTGSLEYIGRQEHLTVASDYLTGSALLQGDQDEETGFVPAGNCVAFYSNGQHRLVTAGGVVPGVVTALNLEASYQPMTDEVKTSNDGAVCWV</sequence>
<comment type="caution">
    <text evidence="1">The sequence shown here is derived from an EMBL/GenBank/DDBJ whole genome shotgun (WGS) entry which is preliminary data.</text>
</comment>
<organism evidence="1 2">
    <name type="scientific">Leeia speluncae</name>
    <dbReference type="NCBI Taxonomy" id="2884804"/>
    <lineage>
        <taxon>Bacteria</taxon>
        <taxon>Pseudomonadati</taxon>
        <taxon>Pseudomonadota</taxon>
        <taxon>Betaproteobacteria</taxon>
        <taxon>Neisseriales</taxon>
        <taxon>Leeiaceae</taxon>
        <taxon>Leeia</taxon>
    </lineage>
</organism>
<dbReference type="EMBL" id="JAJBZT010000006">
    <property type="protein sequence ID" value="MCB6184303.1"/>
    <property type="molecule type" value="Genomic_DNA"/>
</dbReference>
<evidence type="ECO:0000313" key="1">
    <source>
        <dbReference type="EMBL" id="MCB6184303.1"/>
    </source>
</evidence>
<proteinExistence type="predicted"/>
<dbReference type="Proteomes" id="UP001165395">
    <property type="component" value="Unassembled WGS sequence"/>
</dbReference>
<gene>
    <name evidence="1" type="ORF">LIN78_12180</name>
</gene>
<protein>
    <submittedName>
        <fullName evidence="1">Uncharacterized protein</fullName>
    </submittedName>
</protein>
<evidence type="ECO:0000313" key="2">
    <source>
        <dbReference type="Proteomes" id="UP001165395"/>
    </source>
</evidence>
<keyword evidence="2" id="KW-1185">Reference proteome</keyword>